<feature type="region of interest" description="Disordered" evidence="1">
    <location>
        <begin position="73"/>
        <end position="99"/>
    </location>
</feature>
<reference evidence="2 3" key="1">
    <citation type="journal article" date="2023" name="bioRxiv">
        <title>Conserved and derived expression patterns and positive selection on dental genes reveal complex evolutionary context of ever-growing rodent molars.</title>
        <authorList>
            <person name="Calamari Z.T."/>
            <person name="Song A."/>
            <person name="Cohen E."/>
            <person name="Akter M."/>
            <person name="Roy R.D."/>
            <person name="Hallikas O."/>
            <person name="Christensen M.M."/>
            <person name="Li P."/>
            <person name="Marangoni P."/>
            <person name="Jernvall J."/>
            <person name="Klein O.D."/>
        </authorList>
    </citation>
    <scope>NUCLEOTIDE SEQUENCE [LARGE SCALE GENOMIC DNA]</scope>
    <source>
        <strain evidence="2">V071</strain>
    </source>
</reference>
<evidence type="ECO:0000256" key="1">
    <source>
        <dbReference type="SAM" id="MobiDB-lite"/>
    </source>
</evidence>
<gene>
    <name evidence="2" type="ORF">U0070_000113</name>
</gene>
<evidence type="ECO:0000313" key="3">
    <source>
        <dbReference type="Proteomes" id="UP001488838"/>
    </source>
</evidence>
<dbReference type="EMBL" id="JBBHLL010000261">
    <property type="protein sequence ID" value="KAK7807798.1"/>
    <property type="molecule type" value="Genomic_DNA"/>
</dbReference>
<feature type="compositionally biased region" description="Polar residues" evidence="1">
    <location>
        <begin position="32"/>
        <end position="44"/>
    </location>
</feature>
<comment type="caution">
    <text evidence="2">The sequence shown here is derived from an EMBL/GenBank/DDBJ whole genome shotgun (WGS) entry which is preliminary data.</text>
</comment>
<protein>
    <submittedName>
        <fullName evidence="2">Uncharacterized protein</fullName>
    </submittedName>
</protein>
<organism evidence="2 3">
    <name type="scientific">Myodes glareolus</name>
    <name type="common">Bank vole</name>
    <name type="synonym">Clethrionomys glareolus</name>
    <dbReference type="NCBI Taxonomy" id="447135"/>
    <lineage>
        <taxon>Eukaryota</taxon>
        <taxon>Metazoa</taxon>
        <taxon>Chordata</taxon>
        <taxon>Craniata</taxon>
        <taxon>Vertebrata</taxon>
        <taxon>Euteleostomi</taxon>
        <taxon>Mammalia</taxon>
        <taxon>Eutheria</taxon>
        <taxon>Euarchontoglires</taxon>
        <taxon>Glires</taxon>
        <taxon>Rodentia</taxon>
        <taxon>Myomorpha</taxon>
        <taxon>Muroidea</taxon>
        <taxon>Cricetidae</taxon>
        <taxon>Arvicolinae</taxon>
        <taxon>Myodes</taxon>
    </lineage>
</organism>
<dbReference type="AlphaFoldDB" id="A0AAW0I0A4"/>
<feature type="region of interest" description="Disordered" evidence="1">
    <location>
        <begin position="26"/>
        <end position="48"/>
    </location>
</feature>
<sequence>MKCSRSGMDPKSAQACAASVAAAAPPVLAPTTGPTSTAAKSKTSPAGAGVGAAIMSSGPIAAWGWELAERPTSVAAGSEAPPEGAMSNGVYALPTAAKG</sequence>
<dbReference type="Proteomes" id="UP001488838">
    <property type="component" value="Unassembled WGS sequence"/>
</dbReference>
<proteinExistence type="predicted"/>
<evidence type="ECO:0000313" key="2">
    <source>
        <dbReference type="EMBL" id="KAK7807798.1"/>
    </source>
</evidence>
<accession>A0AAW0I0A4</accession>
<keyword evidence="3" id="KW-1185">Reference proteome</keyword>
<name>A0AAW0I0A4_MYOGA</name>